<organism evidence="3 4">
    <name type="scientific">Catenuloplanes nepalensis</name>
    <dbReference type="NCBI Taxonomy" id="587533"/>
    <lineage>
        <taxon>Bacteria</taxon>
        <taxon>Bacillati</taxon>
        <taxon>Actinomycetota</taxon>
        <taxon>Actinomycetes</taxon>
        <taxon>Micromonosporales</taxon>
        <taxon>Micromonosporaceae</taxon>
        <taxon>Catenuloplanes</taxon>
    </lineage>
</organism>
<dbReference type="Proteomes" id="UP001240984">
    <property type="component" value="Unassembled WGS sequence"/>
</dbReference>
<evidence type="ECO:0000313" key="4">
    <source>
        <dbReference type="Proteomes" id="UP001240984"/>
    </source>
</evidence>
<evidence type="ECO:0000313" key="3">
    <source>
        <dbReference type="EMBL" id="MDP9798190.1"/>
    </source>
</evidence>
<feature type="transmembrane region" description="Helical" evidence="2">
    <location>
        <begin position="12"/>
        <end position="32"/>
    </location>
</feature>
<comment type="caution">
    <text evidence="3">The sequence shown here is derived from an EMBL/GenBank/DDBJ whole genome shotgun (WGS) entry which is preliminary data.</text>
</comment>
<keyword evidence="4" id="KW-1185">Reference proteome</keyword>
<name>A0ABT9N3A9_9ACTN</name>
<dbReference type="EMBL" id="JAUSRA010000001">
    <property type="protein sequence ID" value="MDP9798190.1"/>
    <property type="molecule type" value="Genomic_DNA"/>
</dbReference>
<evidence type="ECO:0008006" key="5">
    <source>
        <dbReference type="Google" id="ProtNLM"/>
    </source>
</evidence>
<reference evidence="3 4" key="1">
    <citation type="submission" date="2023-07" db="EMBL/GenBank/DDBJ databases">
        <title>Sequencing the genomes of 1000 actinobacteria strains.</title>
        <authorList>
            <person name="Klenk H.-P."/>
        </authorList>
    </citation>
    <scope>NUCLEOTIDE SEQUENCE [LARGE SCALE GENOMIC DNA]</scope>
    <source>
        <strain evidence="3 4">DSM 44710</strain>
    </source>
</reference>
<feature type="region of interest" description="Disordered" evidence="1">
    <location>
        <begin position="441"/>
        <end position="469"/>
    </location>
</feature>
<feature type="compositionally biased region" description="Low complexity" evidence="1">
    <location>
        <begin position="449"/>
        <end position="463"/>
    </location>
</feature>
<keyword evidence="2" id="KW-0812">Transmembrane</keyword>
<evidence type="ECO:0000256" key="2">
    <source>
        <dbReference type="SAM" id="Phobius"/>
    </source>
</evidence>
<gene>
    <name evidence="3" type="ORF">J2S43_006702</name>
</gene>
<sequence length="469" mass="49078">MAKGRRPCVRCWLILAVIALVTLALTNVWNPWPGMWAWVNQSGTLAEPAPLWQQRVGALPRTVTIAGSAVIIDRGDAVEGRALASGGLAWEKTGISWNAVAGDGDGSVVLTGEMLTKGYQVLNPYDGSVLRTSADAVGVWTYRNLVIDVRCFAAKDCVLSAWDPRGTAPRWSTDLPGIQVGLNADNPRSFGTELLTAPRVSADAGGPQPAPGLLGLPIDGKVFVVETGTGRVARVADPGREERVTTAGGRVIRVLAQSADGTCYFTVTGHEAGTGREVWRQTALNLRTTESAGCAQRSDPSGGRNVVLGVAPDRREVIVDMYDGRLLWTGDPGDRVLSVDDRFAAVHTEDSRMLRGYVLGTDSVAWSRDADADTRASIARYAVIVVEADPDRVIALAPASGAVLAEVRSGADVLAAGPAGLIIGDGRDIGYVPYGSQLADGGTSDQTGAPPADAACTDPAQPDCGLSGK</sequence>
<evidence type="ECO:0000256" key="1">
    <source>
        <dbReference type="SAM" id="MobiDB-lite"/>
    </source>
</evidence>
<accession>A0ABT9N3A9</accession>
<keyword evidence="2" id="KW-1133">Transmembrane helix</keyword>
<protein>
    <recommendedName>
        <fullName evidence="5">Pyrrolo-quinoline quinone</fullName>
    </recommendedName>
</protein>
<dbReference type="RefSeq" id="WP_306835906.1">
    <property type="nucleotide sequence ID" value="NZ_JAUSRA010000001.1"/>
</dbReference>
<proteinExistence type="predicted"/>
<keyword evidence="2" id="KW-0472">Membrane</keyword>
<dbReference type="SUPFAM" id="SSF63829">
    <property type="entry name" value="Calcium-dependent phosphotriesterase"/>
    <property type="match status" value="1"/>
</dbReference>